<reference evidence="1 2" key="1">
    <citation type="journal article" date="2022" name="DNA Res.">
        <title>Chromosomal-level genome assembly of the orchid tree Bauhinia variegata (Leguminosae; Cercidoideae) supports the allotetraploid origin hypothesis of Bauhinia.</title>
        <authorList>
            <person name="Zhong Y."/>
            <person name="Chen Y."/>
            <person name="Zheng D."/>
            <person name="Pang J."/>
            <person name="Liu Y."/>
            <person name="Luo S."/>
            <person name="Meng S."/>
            <person name="Qian L."/>
            <person name="Wei D."/>
            <person name="Dai S."/>
            <person name="Zhou R."/>
        </authorList>
    </citation>
    <scope>NUCLEOTIDE SEQUENCE [LARGE SCALE GENOMIC DNA]</scope>
    <source>
        <strain evidence="1">BV-YZ2020</strain>
    </source>
</reference>
<name>A0ACB9P604_BAUVA</name>
<sequence>MGTDTSIEEKVEVEGEKKDERNKSAHESEEVKEKEGTIGNNTEHHKVNEIKKAEGEVTDNGDTGDQNPK</sequence>
<dbReference type="EMBL" id="CM039430">
    <property type="protein sequence ID" value="KAI4344143.1"/>
    <property type="molecule type" value="Genomic_DNA"/>
</dbReference>
<gene>
    <name evidence="1" type="ORF">L6164_011409</name>
</gene>
<evidence type="ECO:0000313" key="2">
    <source>
        <dbReference type="Proteomes" id="UP000828941"/>
    </source>
</evidence>
<dbReference type="Proteomes" id="UP000828941">
    <property type="component" value="Chromosome 5"/>
</dbReference>
<protein>
    <submittedName>
        <fullName evidence="1">Uncharacterized protein</fullName>
    </submittedName>
</protein>
<keyword evidence="2" id="KW-1185">Reference proteome</keyword>
<proteinExistence type="predicted"/>
<accession>A0ACB9P604</accession>
<comment type="caution">
    <text evidence="1">The sequence shown here is derived from an EMBL/GenBank/DDBJ whole genome shotgun (WGS) entry which is preliminary data.</text>
</comment>
<organism evidence="1 2">
    <name type="scientific">Bauhinia variegata</name>
    <name type="common">Purple orchid tree</name>
    <name type="synonym">Phanera variegata</name>
    <dbReference type="NCBI Taxonomy" id="167791"/>
    <lineage>
        <taxon>Eukaryota</taxon>
        <taxon>Viridiplantae</taxon>
        <taxon>Streptophyta</taxon>
        <taxon>Embryophyta</taxon>
        <taxon>Tracheophyta</taxon>
        <taxon>Spermatophyta</taxon>
        <taxon>Magnoliopsida</taxon>
        <taxon>eudicotyledons</taxon>
        <taxon>Gunneridae</taxon>
        <taxon>Pentapetalae</taxon>
        <taxon>rosids</taxon>
        <taxon>fabids</taxon>
        <taxon>Fabales</taxon>
        <taxon>Fabaceae</taxon>
        <taxon>Cercidoideae</taxon>
        <taxon>Cercideae</taxon>
        <taxon>Bauhiniinae</taxon>
        <taxon>Bauhinia</taxon>
    </lineage>
</organism>
<evidence type="ECO:0000313" key="1">
    <source>
        <dbReference type="EMBL" id="KAI4344143.1"/>
    </source>
</evidence>